<dbReference type="PROSITE" id="PS50297">
    <property type="entry name" value="ANK_REP_REGION"/>
    <property type="match status" value="2"/>
</dbReference>
<dbReference type="PROSITE" id="PS50088">
    <property type="entry name" value="ANK_REPEAT"/>
    <property type="match status" value="2"/>
</dbReference>
<dbReference type="SUPFAM" id="SSF48403">
    <property type="entry name" value="Ankyrin repeat"/>
    <property type="match status" value="1"/>
</dbReference>
<accession>A0A8S1J583</accession>
<dbReference type="Gene3D" id="1.25.40.20">
    <property type="entry name" value="Ankyrin repeat-containing domain"/>
    <property type="match status" value="1"/>
</dbReference>
<reference evidence="4" key="1">
    <citation type="submission" date="2020-12" db="EMBL/GenBank/DDBJ databases">
        <authorList>
            <person name="Iha C."/>
        </authorList>
    </citation>
    <scope>NUCLEOTIDE SEQUENCE</scope>
</reference>
<dbReference type="OrthoDB" id="539213at2759"/>
<evidence type="ECO:0000256" key="3">
    <source>
        <dbReference type="PROSITE-ProRule" id="PRU00023"/>
    </source>
</evidence>
<gene>
    <name evidence="4" type="ORF">OSTQU699_LOCUS6739</name>
</gene>
<keyword evidence="5" id="KW-1185">Reference proteome</keyword>
<comment type="caution">
    <text evidence="4">The sequence shown here is derived from an EMBL/GenBank/DDBJ whole genome shotgun (WGS) entry which is preliminary data.</text>
</comment>
<dbReference type="AlphaFoldDB" id="A0A8S1J583"/>
<dbReference type="SMART" id="SM00248">
    <property type="entry name" value="ANK"/>
    <property type="match status" value="2"/>
</dbReference>
<dbReference type="InterPro" id="IPR002110">
    <property type="entry name" value="Ankyrin_rpt"/>
</dbReference>
<keyword evidence="2 3" id="KW-0040">ANK repeat</keyword>
<dbReference type="Proteomes" id="UP000708148">
    <property type="component" value="Unassembled WGS sequence"/>
</dbReference>
<evidence type="ECO:0000256" key="1">
    <source>
        <dbReference type="ARBA" id="ARBA00022737"/>
    </source>
</evidence>
<organism evidence="4 5">
    <name type="scientific">Ostreobium quekettii</name>
    <dbReference type="NCBI Taxonomy" id="121088"/>
    <lineage>
        <taxon>Eukaryota</taxon>
        <taxon>Viridiplantae</taxon>
        <taxon>Chlorophyta</taxon>
        <taxon>core chlorophytes</taxon>
        <taxon>Ulvophyceae</taxon>
        <taxon>TCBD clade</taxon>
        <taxon>Bryopsidales</taxon>
        <taxon>Ostreobineae</taxon>
        <taxon>Ostreobiaceae</taxon>
        <taxon>Ostreobium</taxon>
    </lineage>
</organism>
<name>A0A8S1J583_9CHLO</name>
<evidence type="ECO:0008006" key="6">
    <source>
        <dbReference type="Google" id="ProtNLM"/>
    </source>
</evidence>
<evidence type="ECO:0000313" key="5">
    <source>
        <dbReference type="Proteomes" id="UP000708148"/>
    </source>
</evidence>
<dbReference type="EMBL" id="CAJHUC010001518">
    <property type="protein sequence ID" value="CAD7701380.1"/>
    <property type="molecule type" value="Genomic_DNA"/>
</dbReference>
<evidence type="ECO:0000313" key="4">
    <source>
        <dbReference type="EMBL" id="CAD7701380.1"/>
    </source>
</evidence>
<dbReference type="InterPro" id="IPR036770">
    <property type="entry name" value="Ankyrin_rpt-contain_sf"/>
</dbReference>
<dbReference type="Pfam" id="PF12796">
    <property type="entry name" value="Ank_2"/>
    <property type="match status" value="1"/>
</dbReference>
<evidence type="ECO:0000256" key="2">
    <source>
        <dbReference type="ARBA" id="ARBA00023043"/>
    </source>
</evidence>
<dbReference type="PANTHER" id="PTHR24171">
    <property type="entry name" value="ANKYRIN REPEAT DOMAIN-CONTAINING PROTEIN 39-RELATED"/>
    <property type="match status" value="1"/>
</dbReference>
<sequence>MRQTPLVWAAKEGHAAVAETLLNHGAAVDLADNVGSTALIFAAQHGHATTAQVLLDNGASVDHADEVREVIISADDFLQWRLFKLLTSNVRQRGLCSCQLRI</sequence>
<feature type="repeat" description="ANK" evidence="3">
    <location>
        <begin position="34"/>
        <end position="66"/>
    </location>
</feature>
<proteinExistence type="predicted"/>
<feature type="repeat" description="ANK" evidence="3">
    <location>
        <begin position="1"/>
        <end position="33"/>
    </location>
</feature>
<keyword evidence="1" id="KW-0677">Repeat</keyword>
<protein>
    <recommendedName>
        <fullName evidence="6">Ankyrin repeat protein</fullName>
    </recommendedName>
</protein>